<organism evidence="1 2">
    <name type="scientific">Streptomyces narbonensis</name>
    <dbReference type="NCBI Taxonomy" id="67333"/>
    <lineage>
        <taxon>Bacteria</taxon>
        <taxon>Bacillati</taxon>
        <taxon>Actinomycetota</taxon>
        <taxon>Actinomycetes</taxon>
        <taxon>Kitasatosporales</taxon>
        <taxon>Streptomycetaceae</taxon>
        <taxon>Streptomyces</taxon>
    </lineage>
</organism>
<evidence type="ECO:0000313" key="2">
    <source>
        <dbReference type="Proteomes" id="UP001551329"/>
    </source>
</evidence>
<evidence type="ECO:0008006" key="3">
    <source>
        <dbReference type="Google" id="ProtNLM"/>
    </source>
</evidence>
<keyword evidence="2" id="KW-1185">Reference proteome</keyword>
<gene>
    <name evidence="1" type="ORF">AB0A88_00575</name>
</gene>
<name>A0ABV3C1J5_9ACTN</name>
<comment type="caution">
    <text evidence="1">The sequence shown here is derived from an EMBL/GenBank/DDBJ whole genome shotgun (WGS) entry which is preliminary data.</text>
</comment>
<dbReference type="RefSeq" id="WP_358468945.1">
    <property type="nucleotide sequence ID" value="NZ_JBEZAE010000001.1"/>
</dbReference>
<reference evidence="1 2" key="1">
    <citation type="submission" date="2024-06" db="EMBL/GenBank/DDBJ databases">
        <title>The Natural Products Discovery Center: Release of the First 8490 Sequenced Strains for Exploring Actinobacteria Biosynthetic Diversity.</title>
        <authorList>
            <person name="Kalkreuter E."/>
            <person name="Kautsar S.A."/>
            <person name="Yang D."/>
            <person name="Bader C.D."/>
            <person name="Teijaro C.N."/>
            <person name="Fluegel L."/>
            <person name="Davis C.M."/>
            <person name="Simpson J.R."/>
            <person name="Lauterbach L."/>
            <person name="Steele A.D."/>
            <person name="Gui C."/>
            <person name="Meng S."/>
            <person name="Li G."/>
            <person name="Viehrig K."/>
            <person name="Ye F."/>
            <person name="Su P."/>
            <person name="Kiefer A.F."/>
            <person name="Nichols A."/>
            <person name="Cepeda A.J."/>
            <person name="Yan W."/>
            <person name="Fan B."/>
            <person name="Jiang Y."/>
            <person name="Adhikari A."/>
            <person name="Zheng C.-J."/>
            <person name="Schuster L."/>
            <person name="Cowan T.M."/>
            <person name="Smanski M.J."/>
            <person name="Chevrette M.G."/>
            <person name="De Carvalho L.P.S."/>
            <person name="Shen B."/>
        </authorList>
    </citation>
    <scope>NUCLEOTIDE SEQUENCE [LARGE SCALE GENOMIC DNA]</scope>
    <source>
        <strain evidence="1 2">NPDC045974</strain>
    </source>
</reference>
<accession>A0ABV3C1J5</accession>
<dbReference type="EMBL" id="JBEZAE010000001">
    <property type="protein sequence ID" value="MEU7068629.1"/>
    <property type="molecule type" value="Genomic_DNA"/>
</dbReference>
<dbReference type="Proteomes" id="UP001551329">
    <property type="component" value="Unassembled WGS sequence"/>
</dbReference>
<sequence>MRSRSVTAGLLPDFLDDAVVAARPASGAPLVDLLRRARVEATGPAGDPVFGIDLCPPGPLYARVRERR</sequence>
<evidence type="ECO:0000313" key="1">
    <source>
        <dbReference type="EMBL" id="MEU7068629.1"/>
    </source>
</evidence>
<proteinExistence type="predicted"/>
<protein>
    <recommendedName>
        <fullName evidence="3">SAM-dependent methyltransferase</fullName>
    </recommendedName>
</protein>